<gene>
    <name evidence="12" type="ORF">Naga_100421g4</name>
</gene>
<protein>
    <recommendedName>
        <fullName evidence="3">DNA helicase</fullName>
        <ecNumber evidence="3">3.6.4.12</ecNumber>
    </recommendedName>
    <alternativeName>
        <fullName evidence="8">Minichromosome maintenance 8</fullName>
    </alternativeName>
</protein>
<dbReference type="InterPro" id="IPR001208">
    <property type="entry name" value="MCM_dom"/>
</dbReference>
<dbReference type="GO" id="GO:0003697">
    <property type="term" value="F:single-stranded DNA binding"/>
    <property type="evidence" value="ECO:0007669"/>
    <property type="project" value="TreeGrafter"/>
</dbReference>
<keyword evidence="5 9" id="KW-0067">ATP-binding</keyword>
<dbReference type="InterPro" id="IPR033762">
    <property type="entry name" value="MCM_OB"/>
</dbReference>
<dbReference type="Pfam" id="PF00493">
    <property type="entry name" value="MCM"/>
    <property type="match status" value="1"/>
</dbReference>
<dbReference type="InterPro" id="IPR003593">
    <property type="entry name" value="AAA+_ATPase"/>
</dbReference>
<comment type="caution">
    <text evidence="12">The sequence shown here is derived from an EMBL/GenBank/DDBJ whole genome shotgun (WGS) entry which is preliminary data.</text>
</comment>
<dbReference type="SUPFAM" id="SSF50249">
    <property type="entry name" value="Nucleic acid-binding proteins"/>
    <property type="match status" value="1"/>
</dbReference>
<evidence type="ECO:0000256" key="6">
    <source>
        <dbReference type="ARBA" id="ARBA00023125"/>
    </source>
</evidence>
<dbReference type="PRINTS" id="PR01657">
    <property type="entry name" value="MCMFAMILY"/>
</dbReference>
<dbReference type="GO" id="GO:0017116">
    <property type="term" value="F:single-stranded DNA helicase activity"/>
    <property type="evidence" value="ECO:0007669"/>
    <property type="project" value="TreeGrafter"/>
</dbReference>
<keyword evidence="4 9" id="KW-0547">Nucleotide-binding</keyword>
<dbReference type="OrthoDB" id="422555at2759"/>
<dbReference type="Proteomes" id="UP000019335">
    <property type="component" value="Chromosome 8"/>
</dbReference>
<dbReference type="GO" id="GO:0005634">
    <property type="term" value="C:nucleus"/>
    <property type="evidence" value="ECO:0007669"/>
    <property type="project" value="UniProtKB-SubCell"/>
</dbReference>
<evidence type="ECO:0000256" key="4">
    <source>
        <dbReference type="ARBA" id="ARBA00022741"/>
    </source>
</evidence>
<dbReference type="GO" id="GO:0006260">
    <property type="term" value="P:DNA replication"/>
    <property type="evidence" value="ECO:0007669"/>
    <property type="project" value="InterPro"/>
</dbReference>
<evidence type="ECO:0000256" key="1">
    <source>
        <dbReference type="ARBA" id="ARBA00004123"/>
    </source>
</evidence>
<proteinExistence type="inferred from homology"/>
<reference evidence="12 13" key="1">
    <citation type="journal article" date="2014" name="Mol. Plant">
        <title>Chromosome Scale Genome Assembly and Transcriptome Profiling of Nannochloropsis gaditana in Nitrogen Depletion.</title>
        <authorList>
            <person name="Corteggiani Carpinelli E."/>
            <person name="Telatin A."/>
            <person name="Vitulo N."/>
            <person name="Forcato C."/>
            <person name="D'Angelo M."/>
            <person name="Schiavon R."/>
            <person name="Vezzi A."/>
            <person name="Giacometti G.M."/>
            <person name="Morosinotto T."/>
            <person name="Valle G."/>
        </authorList>
    </citation>
    <scope>NUCLEOTIDE SEQUENCE [LARGE SCALE GENOMIC DNA]</scope>
    <source>
        <strain evidence="12 13">B-31</strain>
    </source>
</reference>
<dbReference type="Pfam" id="PF17207">
    <property type="entry name" value="MCM_OB"/>
    <property type="match status" value="1"/>
</dbReference>
<evidence type="ECO:0000256" key="5">
    <source>
        <dbReference type="ARBA" id="ARBA00022840"/>
    </source>
</evidence>
<evidence type="ECO:0000256" key="2">
    <source>
        <dbReference type="ARBA" id="ARBA00008010"/>
    </source>
</evidence>
<dbReference type="GO" id="GO:0005524">
    <property type="term" value="F:ATP binding"/>
    <property type="evidence" value="ECO:0007669"/>
    <property type="project" value="UniProtKB-KW"/>
</dbReference>
<evidence type="ECO:0000256" key="7">
    <source>
        <dbReference type="ARBA" id="ARBA00023242"/>
    </source>
</evidence>
<evidence type="ECO:0000256" key="3">
    <source>
        <dbReference type="ARBA" id="ARBA00012551"/>
    </source>
</evidence>
<keyword evidence="13" id="KW-1185">Reference proteome</keyword>
<sequence length="860" mass="94100">MDQAPPYSTTLSPDDLSVLSLLWGSYWDGQALSDNDTRLTVIALLRSFFLSPEGRPMFEVGTRAYRVEPGAPLIITLDYPMFVARFPATDFSKMLYEQPVQTLSLIGLAASLALGLDPRQTGDSQGLQARFEHVEPVAPMGSLKSGLVGRFVTVKGTVARASAIRPLVLGADFECFKCGVHMPMKFTDGIFQWPESCPTLRCRNKNFELRRETAVTVDYQKIKLQEIDDEGGEPGRIPRTVEVELRGDLVDTCVPGDVVAVAGVVKSISAEAMANRRTGREGKHQSLYLLYVQANSVANKRQVERQTDEDMEQMEAMMDGAARAAAAYAGEEGGGSGEGREGELAKIEGHFHLKHLGAIRAIATDPYCFHLLVASLCPPIVGQELVKAGLLLVLLGGSKRTCPLAARTRVRIRSDPHVLLVGDPGLGKSQLLRACHDAAPRAVYLCGTLATNTGLTVTLVNDGRGDVALEAGALVLADQGICCIDELDKLSCSYHALLEAMEQQQISIAKSGVVTSLSARCSVIAAANPVGGQYHRGKTVSENLKMSGALFSRFDLVFIMLDWADDEHDARVSEQVVRAHAQRRGQGRKGSHLPVHNSGTGGRKPSLEDLNDRESRSLSQRLRMGVDAVGDDPIPKELLRKYIAYAQKYVHPRITPPAAAALKEFYMHMRAEARLHRSCPITTRQLESLIRLAQVGVTEGSMHCLRTSNTQCLFLFSPYECYFLFYQFICFSKARAKAELREEVTENDALDVIEIMQESLEAAQTTDAGAVIDFALQSGSMSLSKQVKAFVSALTKESHSRGSSLFPRADLETLAEKKLRLQIADFDRFLDVLNNECYLLKKGPRLYQVMTSNVGGASQA</sequence>
<comment type="similarity">
    <text evidence="2 9">Belongs to the MCM family.</text>
</comment>
<dbReference type="PROSITE" id="PS50051">
    <property type="entry name" value="MCM_2"/>
    <property type="match status" value="1"/>
</dbReference>
<dbReference type="GO" id="GO:0042555">
    <property type="term" value="C:MCM complex"/>
    <property type="evidence" value="ECO:0007669"/>
    <property type="project" value="TreeGrafter"/>
</dbReference>
<dbReference type="InterPro" id="IPR012340">
    <property type="entry name" value="NA-bd_OB-fold"/>
</dbReference>
<dbReference type="InterPro" id="IPR018525">
    <property type="entry name" value="MCM_CS"/>
</dbReference>
<dbReference type="PANTHER" id="PTHR11630:SF47">
    <property type="entry name" value="DNA HELICASE MCM8"/>
    <property type="match status" value="1"/>
</dbReference>
<dbReference type="InterPro" id="IPR041562">
    <property type="entry name" value="MCM_lid"/>
</dbReference>
<dbReference type="EMBL" id="AZIL01000610">
    <property type="protein sequence ID" value="EWM26571.1"/>
    <property type="molecule type" value="Genomic_DNA"/>
</dbReference>
<dbReference type="Gene3D" id="2.40.50.140">
    <property type="entry name" value="Nucleic acid-binding proteins"/>
    <property type="match status" value="1"/>
</dbReference>
<dbReference type="SMART" id="SM00350">
    <property type="entry name" value="MCM"/>
    <property type="match status" value="1"/>
</dbReference>
<evidence type="ECO:0000256" key="9">
    <source>
        <dbReference type="RuleBase" id="RU004070"/>
    </source>
</evidence>
<keyword evidence="6 9" id="KW-0238">DNA-binding</keyword>
<accession>W7U0Y4</accession>
<evidence type="ECO:0000256" key="10">
    <source>
        <dbReference type="SAM" id="MobiDB-lite"/>
    </source>
</evidence>
<evidence type="ECO:0000259" key="11">
    <source>
        <dbReference type="PROSITE" id="PS50051"/>
    </source>
</evidence>
<evidence type="ECO:0000313" key="12">
    <source>
        <dbReference type="EMBL" id="EWM26571.1"/>
    </source>
</evidence>
<dbReference type="InterPro" id="IPR031327">
    <property type="entry name" value="MCM"/>
</dbReference>
<dbReference type="CDD" id="cd22247">
    <property type="entry name" value="MCM8_WHD"/>
    <property type="match status" value="1"/>
</dbReference>
<dbReference type="Pfam" id="PF17855">
    <property type="entry name" value="MCM_lid"/>
    <property type="match status" value="1"/>
</dbReference>
<dbReference type="EC" id="3.6.4.12" evidence="3"/>
<dbReference type="Gene3D" id="2.20.28.10">
    <property type="match status" value="1"/>
</dbReference>
<dbReference type="Gene3D" id="3.40.50.300">
    <property type="entry name" value="P-loop containing nucleotide triphosphate hydrolases"/>
    <property type="match status" value="1"/>
</dbReference>
<dbReference type="SMART" id="SM00382">
    <property type="entry name" value="AAA"/>
    <property type="match status" value="1"/>
</dbReference>
<organism evidence="12 13">
    <name type="scientific">Nannochloropsis gaditana</name>
    <dbReference type="NCBI Taxonomy" id="72520"/>
    <lineage>
        <taxon>Eukaryota</taxon>
        <taxon>Sar</taxon>
        <taxon>Stramenopiles</taxon>
        <taxon>Ochrophyta</taxon>
        <taxon>Eustigmatophyceae</taxon>
        <taxon>Eustigmatales</taxon>
        <taxon>Monodopsidaceae</taxon>
        <taxon>Nannochloropsis</taxon>
    </lineage>
</organism>
<feature type="domain" description="MCM C-terminal AAA(+) ATPase" evidence="11">
    <location>
        <begin position="368"/>
        <end position="576"/>
    </location>
</feature>
<evidence type="ECO:0000256" key="8">
    <source>
        <dbReference type="ARBA" id="ARBA00042306"/>
    </source>
</evidence>
<evidence type="ECO:0000313" key="13">
    <source>
        <dbReference type="Proteomes" id="UP000019335"/>
    </source>
</evidence>
<feature type="compositionally biased region" description="Basic residues" evidence="10">
    <location>
        <begin position="581"/>
        <end position="591"/>
    </location>
</feature>
<dbReference type="InterPro" id="IPR056875">
    <property type="entry name" value="MCM8/REC_WHD"/>
</dbReference>
<dbReference type="PROSITE" id="PS00847">
    <property type="entry name" value="MCM_1"/>
    <property type="match status" value="1"/>
</dbReference>
<dbReference type="AlphaFoldDB" id="W7U0Y4"/>
<feature type="region of interest" description="Disordered" evidence="10">
    <location>
        <begin position="581"/>
        <end position="615"/>
    </location>
</feature>
<comment type="subcellular location">
    <subcellularLocation>
        <location evidence="1">Nucleus</location>
    </subcellularLocation>
</comment>
<dbReference type="GO" id="GO:0006310">
    <property type="term" value="P:DNA recombination"/>
    <property type="evidence" value="ECO:0007669"/>
    <property type="project" value="UniProtKB-ARBA"/>
</dbReference>
<name>W7U0Y4_9STRA</name>
<dbReference type="Pfam" id="PF25051">
    <property type="entry name" value="WHD_MCM8"/>
    <property type="match status" value="1"/>
</dbReference>
<dbReference type="PANTHER" id="PTHR11630">
    <property type="entry name" value="DNA REPLICATION LICENSING FACTOR MCM FAMILY MEMBER"/>
    <property type="match status" value="1"/>
</dbReference>
<feature type="compositionally biased region" description="Basic and acidic residues" evidence="10">
    <location>
        <begin position="605"/>
        <end position="615"/>
    </location>
</feature>
<dbReference type="SUPFAM" id="SSF52540">
    <property type="entry name" value="P-loop containing nucleoside triphosphate hydrolases"/>
    <property type="match status" value="1"/>
</dbReference>
<dbReference type="InterPro" id="IPR027417">
    <property type="entry name" value="P-loop_NTPase"/>
</dbReference>
<keyword evidence="7" id="KW-0539">Nucleus</keyword>